<gene>
    <name evidence="1" type="ordered locus">Palpr_0266</name>
</gene>
<proteinExistence type="predicted"/>
<name>E4T147_PALPW</name>
<keyword evidence="2" id="KW-1185">Reference proteome</keyword>
<protein>
    <submittedName>
        <fullName evidence="1">Uncharacterized protein</fullName>
    </submittedName>
</protein>
<reference key="1">
    <citation type="submission" date="2010-11" db="EMBL/GenBank/DDBJ databases">
        <title>The complete genome of Paludibacter propionicigenes DSM 17365.</title>
        <authorList>
            <consortium name="US DOE Joint Genome Institute (JGI-PGF)"/>
            <person name="Lucas S."/>
            <person name="Copeland A."/>
            <person name="Lapidus A."/>
            <person name="Bruce D."/>
            <person name="Goodwin L."/>
            <person name="Pitluck S."/>
            <person name="Kyrpides N."/>
            <person name="Mavromatis K."/>
            <person name="Ivanova N."/>
            <person name="Munk A.C."/>
            <person name="Brettin T."/>
            <person name="Detter J.C."/>
            <person name="Han C."/>
            <person name="Tapia R."/>
            <person name="Land M."/>
            <person name="Hauser L."/>
            <person name="Markowitz V."/>
            <person name="Cheng J.-F."/>
            <person name="Hugenholtz P."/>
            <person name="Woyke T."/>
            <person name="Wu D."/>
            <person name="Gronow S."/>
            <person name="Wellnitz S."/>
            <person name="Brambilla E."/>
            <person name="Klenk H.-P."/>
            <person name="Eisen J.A."/>
        </authorList>
    </citation>
    <scope>NUCLEOTIDE SEQUENCE</scope>
    <source>
        <strain>WB4</strain>
    </source>
</reference>
<dbReference type="STRING" id="694427.Palpr_0266"/>
<evidence type="ECO:0000313" key="2">
    <source>
        <dbReference type="Proteomes" id="UP000008718"/>
    </source>
</evidence>
<dbReference type="HOGENOM" id="CLU_3397709_0_0_10"/>
<dbReference type="AlphaFoldDB" id="E4T147"/>
<dbReference type="Proteomes" id="UP000008718">
    <property type="component" value="Chromosome"/>
</dbReference>
<dbReference type="EMBL" id="CP002345">
    <property type="protein sequence ID" value="ADQ78428.1"/>
    <property type="molecule type" value="Genomic_DNA"/>
</dbReference>
<organism evidence="1 2">
    <name type="scientific">Paludibacter propionicigenes (strain DSM 17365 / JCM 13257 / WB4)</name>
    <dbReference type="NCBI Taxonomy" id="694427"/>
    <lineage>
        <taxon>Bacteria</taxon>
        <taxon>Pseudomonadati</taxon>
        <taxon>Bacteroidota</taxon>
        <taxon>Bacteroidia</taxon>
        <taxon>Bacteroidales</taxon>
        <taxon>Paludibacteraceae</taxon>
        <taxon>Paludibacter</taxon>
    </lineage>
</organism>
<sequence length="31" mass="3825">MFLTYFSEKHREVDLFRYDSDKSASLMTLFF</sequence>
<reference evidence="1 2" key="2">
    <citation type="journal article" date="2011" name="Stand. Genomic Sci.">
        <title>Complete genome sequence of Paludibacter propionicigenes type strain (WB4).</title>
        <authorList>
            <person name="Gronow S."/>
            <person name="Munk C."/>
            <person name="Lapidus A."/>
            <person name="Nolan M."/>
            <person name="Lucas S."/>
            <person name="Hammon N."/>
            <person name="Deshpande S."/>
            <person name="Cheng J.F."/>
            <person name="Tapia R."/>
            <person name="Han C."/>
            <person name="Goodwin L."/>
            <person name="Pitluck S."/>
            <person name="Liolios K."/>
            <person name="Ivanova N."/>
            <person name="Mavromatis K."/>
            <person name="Mikhailova N."/>
            <person name="Pati A."/>
            <person name="Chen A."/>
            <person name="Palaniappan K."/>
            <person name="Land M."/>
            <person name="Hauser L."/>
            <person name="Chang Y.J."/>
            <person name="Jeffries C.D."/>
            <person name="Brambilla E."/>
            <person name="Rohde M."/>
            <person name="Goker M."/>
            <person name="Detter J.C."/>
            <person name="Woyke T."/>
            <person name="Bristow J."/>
            <person name="Eisen J.A."/>
            <person name="Markowitz V."/>
            <person name="Hugenholtz P."/>
            <person name="Kyrpides N.C."/>
            <person name="Klenk H.P."/>
        </authorList>
    </citation>
    <scope>NUCLEOTIDE SEQUENCE [LARGE SCALE GENOMIC DNA]</scope>
    <source>
        <strain evidence="2">DSM 17365 / JCM 13257 / WB4</strain>
    </source>
</reference>
<accession>E4T147</accession>
<evidence type="ECO:0000313" key="1">
    <source>
        <dbReference type="EMBL" id="ADQ78428.1"/>
    </source>
</evidence>
<dbReference type="KEGG" id="ppn:Palpr_0266"/>